<protein>
    <recommendedName>
        <fullName evidence="3">Maturase K</fullName>
    </recommendedName>
</protein>
<evidence type="ECO:0008006" key="3">
    <source>
        <dbReference type="Google" id="ProtNLM"/>
    </source>
</evidence>
<gene>
    <name evidence="1" type="ORF">CEXT_264351</name>
</gene>
<dbReference type="Proteomes" id="UP001054945">
    <property type="component" value="Unassembled WGS sequence"/>
</dbReference>
<reference evidence="1 2" key="1">
    <citation type="submission" date="2021-06" db="EMBL/GenBank/DDBJ databases">
        <title>Caerostris extrusa draft genome.</title>
        <authorList>
            <person name="Kono N."/>
            <person name="Arakawa K."/>
        </authorList>
    </citation>
    <scope>NUCLEOTIDE SEQUENCE [LARGE SCALE GENOMIC DNA]</scope>
</reference>
<proteinExistence type="predicted"/>
<comment type="caution">
    <text evidence="1">The sequence shown here is derived from an EMBL/GenBank/DDBJ whole genome shotgun (WGS) entry which is preliminary data.</text>
</comment>
<accession>A0AAV4P637</accession>
<organism evidence="1 2">
    <name type="scientific">Caerostris extrusa</name>
    <name type="common">Bark spider</name>
    <name type="synonym">Caerostris bankana</name>
    <dbReference type="NCBI Taxonomy" id="172846"/>
    <lineage>
        <taxon>Eukaryota</taxon>
        <taxon>Metazoa</taxon>
        <taxon>Ecdysozoa</taxon>
        <taxon>Arthropoda</taxon>
        <taxon>Chelicerata</taxon>
        <taxon>Arachnida</taxon>
        <taxon>Araneae</taxon>
        <taxon>Araneomorphae</taxon>
        <taxon>Entelegynae</taxon>
        <taxon>Araneoidea</taxon>
        <taxon>Araneidae</taxon>
        <taxon>Caerostris</taxon>
    </lineage>
</organism>
<evidence type="ECO:0000313" key="1">
    <source>
        <dbReference type="EMBL" id="GIX91958.1"/>
    </source>
</evidence>
<dbReference type="AlphaFoldDB" id="A0AAV4P637"/>
<sequence length="124" mass="15065">MENRQKLGWEEAVCWWWYWKKRNVLFHVGIKPLSAYCSFISWRSNESRSDRNFSSSPPLAFVEINSMFRSVGIMERLRKMSRTEKFLFRESLEIWFMLCLPRILAEILLRSAFPRVNKVSRYFL</sequence>
<name>A0AAV4P637_CAEEX</name>
<dbReference type="EMBL" id="BPLR01021641">
    <property type="protein sequence ID" value="GIX91958.1"/>
    <property type="molecule type" value="Genomic_DNA"/>
</dbReference>
<keyword evidence="2" id="KW-1185">Reference proteome</keyword>
<evidence type="ECO:0000313" key="2">
    <source>
        <dbReference type="Proteomes" id="UP001054945"/>
    </source>
</evidence>